<gene>
    <name evidence="3" type="ORF">AVEN_157340_1</name>
</gene>
<accession>A0A4Y2UX72</accession>
<dbReference type="GO" id="GO:0070006">
    <property type="term" value="F:metalloaminopeptidase activity"/>
    <property type="evidence" value="ECO:0007669"/>
    <property type="project" value="TreeGrafter"/>
</dbReference>
<evidence type="ECO:0000256" key="1">
    <source>
        <dbReference type="ARBA" id="ARBA00022438"/>
    </source>
</evidence>
<dbReference type="EMBL" id="BGPR01040252">
    <property type="protein sequence ID" value="GBO16356.1"/>
    <property type="molecule type" value="Genomic_DNA"/>
</dbReference>
<dbReference type="GO" id="GO:0042277">
    <property type="term" value="F:peptide binding"/>
    <property type="evidence" value="ECO:0007669"/>
    <property type="project" value="TreeGrafter"/>
</dbReference>
<dbReference type="GO" id="GO:0005615">
    <property type="term" value="C:extracellular space"/>
    <property type="evidence" value="ECO:0007669"/>
    <property type="project" value="TreeGrafter"/>
</dbReference>
<evidence type="ECO:0000313" key="4">
    <source>
        <dbReference type="Proteomes" id="UP000499080"/>
    </source>
</evidence>
<dbReference type="InterPro" id="IPR045357">
    <property type="entry name" value="Aminopeptidase_N-like_N"/>
</dbReference>
<dbReference type="InterPro" id="IPR042097">
    <property type="entry name" value="Aminopeptidase_N-like_N_sf"/>
</dbReference>
<protein>
    <recommendedName>
        <fullName evidence="2">Aminopeptidase N-like N-terminal domain-containing protein</fullName>
    </recommendedName>
</protein>
<organism evidence="3 4">
    <name type="scientific">Araneus ventricosus</name>
    <name type="common">Orbweaver spider</name>
    <name type="synonym">Epeira ventricosa</name>
    <dbReference type="NCBI Taxonomy" id="182803"/>
    <lineage>
        <taxon>Eukaryota</taxon>
        <taxon>Metazoa</taxon>
        <taxon>Ecdysozoa</taxon>
        <taxon>Arthropoda</taxon>
        <taxon>Chelicerata</taxon>
        <taxon>Arachnida</taxon>
        <taxon>Araneae</taxon>
        <taxon>Araneomorphae</taxon>
        <taxon>Entelegynae</taxon>
        <taxon>Araneoidea</taxon>
        <taxon>Araneidae</taxon>
        <taxon>Araneus</taxon>
    </lineage>
</organism>
<evidence type="ECO:0000259" key="2">
    <source>
        <dbReference type="Pfam" id="PF17900"/>
    </source>
</evidence>
<keyword evidence="1" id="KW-0378">Hydrolase</keyword>
<dbReference type="GO" id="GO:0043171">
    <property type="term" value="P:peptide catabolic process"/>
    <property type="evidence" value="ECO:0007669"/>
    <property type="project" value="TreeGrafter"/>
</dbReference>
<comment type="caution">
    <text evidence="3">The sequence shown here is derived from an EMBL/GenBank/DDBJ whole genome shotgun (WGS) entry which is preliminary data.</text>
</comment>
<reference evidence="3 4" key="1">
    <citation type="journal article" date="2019" name="Sci. Rep.">
        <title>Orb-weaving spider Araneus ventricosus genome elucidates the spidroin gene catalogue.</title>
        <authorList>
            <person name="Kono N."/>
            <person name="Nakamura H."/>
            <person name="Ohtoshi R."/>
            <person name="Moran D.A.P."/>
            <person name="Shinohara A."/>
            <person name="Yoshida Y."/>
            <person name="Fujiwara M."/>
            <person name="Mori M."/>
            <person name="Tomita M."/>
            <person name="Arakawa K."/>
        </authorList>
    </citation>
    <scope>NUCLEOTIDE SEQUENCE [LARGE SCALE GENOMIC DNA]</scope>
</reference>
<dbReference type="GO" id="GO:0006508">
    <property type="term" value="P:proteolysis"/>
    <property type="evidence" value="ECO:0007669"/>
    <property type="project" value="TreeGrafter"/>
</dbReference>
<keyword evidence="4" id="KW-1185">Reference proteome</keyword>
<name>A0A4Y2UX72_ARAVE</name>
<dbReference type="InterPro" id="IPR050344">
    <property type="entry name" value="Peptidase_M1_aminopeptidases"/>
</dbReference>
<proteinExistence type="predicted"/>
<keyword evidence="1" id="KW-0645">Protease</keyword>
<dbReference type="Pfam" id="PF17900">
    <property type="entry name" value="Peptidase_M1_N"/>
    <property type="match status" value="1"/>
</dbReference>
<dbReference type="SUPFAM" id="SSF63737">
    <property type="entry name" value="Leukotriene A4 hydrolase N-terminal domain"/>
    <property type="match status" value="1"/>
</dbReference>
<dbReference type="AlphaFoldDB" id="A0A4Y2UX72"/>
<dbReference type="GO" id="GO:0005737">
    <property type="term" value="C:cytoplasm"/>
    <property type="evidence" value="ECO:0007669"/>
    <property type="project" value="TreeGrafter"/>
</dbReference>
<dbReference type="OrthoDB" id="8064882at2759"/>
<feature type="non-terminal residue" evidence="3">
    <location>
        <position position="1"/>
    </location>
</feature>
<dbReference type="Proteomes" id="UP000499080">
    <property type="component" value="Unassembled WGS sequence"/>
</dbReference>
<dbReference type="PANTHER" id="PTHR11533:SF276">
    <property type="entry name" value="GLUTAMYL AMINOPEPTIDASE"/>
    <property type="match status" value="1"/>
</dbReference>
<feature type="domain" description="Aminopeptidase N-like N-terminal" evidence="2">
    <location>
        <begin position="14"/>
        <end position="146"/>
    </location>
</feature>
<keyword evidence="1" id="KW-0031">Aminopeptidase</keyword>
<dbReference type="GO" id="GO:0016020">
    <property type="term" value="C:membrane"/>
    <property type="evidence" value="ECO:0007669"/>
    <property type="project" value="TreeGrafter"/>
</dbReference>
<sequence length="201" mass="23171">PTPWYSPRLPSHVVPEHYDLHLHPSLTQGRFKGRVSIFVALQKPADRLLVHAAKLLNVSEAQVWSLRESSESEKIEIQERVYNEENEYLVLKMGEKLPFGRYRLYFEFEGPLTLSLKGFYKSSYLDPQTQQRKFLAATHLRPTYACRVPLLLTSLLLLPPSTSQPPQLLDIRPSTHRSRSVAPLAHSGTHYLIEKKSTREK</sequence>
<dbReference type="Gene3D" id="2.60.40.1730">
    <property type="entry name" value="tricorn interacting facor f3 domain"/>
    <property type="match status" value="1"/>
</dbReference>
<evidence type="ECO:0000313" key="3">
    <source>
        <dbReference type="EMBL" id="GBO16356.1"/>
    </source>
</evidence>
<dbReference type="GO" id="GO:0008270">
    <property type="term" value="F:zinc ion binding"/>
    <property type="evidence" value="ECO:0007669"/>
    <property type="project" value="TreeGrafter"/>
</dbReference>
<dbReference type="PANTHER" id="PTHR11533">
    <property type="entry name" value="PROTEASE M1 ZINC METALLOPROTEASE"/>
    <property type="match status" value="1"/>
</dbReference>